<keyword evidence="9 11" id="KW-0472">Membrane</keyword>
<feature type="domain" description="ABC transporter" evidence="12">
    <location>
        <begin position="334"/>
        <end position="569"/>
    </location>
</feature>
<dbReference type="PATRIC" id="fig|1469144.10.peg.2209"/>
<feature type="transmembrane region" description="Helical" evidence="11">
    <location>
        <begin position="21"/>
        <end position="47"/>
    </location>
</feature>
<dbReference type="EMBL" id="LAXD01000001">
    <property type="protein sequence ID" value="KWX01009.1"/>
    <property type="molecule type" value="Genomic_DNA"/>
</dbReference>
<evidence type="ECO:0000256" key="1">
    <source>
        <dbReference type="ARBA" id="ARBA00004429"/>
    </source>
</evidence>
<evidence type="ECO:0000256" key="5">
    <source>
        <dbReference type="ARBA" id="ARBA00022692"/>
    </source>
</evidence>
<evidence type="ECO:0000256" key="9">
    <source>
        <dbReference type="ARBA" id="ARBA00023136"/>
    </source>
</evidence>
<keyword evidence="2" id="KW-0813">Transport</keyword>
<evidence type="ECO:0000256" key="7">
    <source>
        <dbReference type="ARBA" id="ARBA00022840"/>
    </source>
</evidence>
<dbReference type="InterPro" id="IPR003593">
    <property type="entry name" value="AAA+_ATPase"/>
</dbReference>
<sequence length="574" mass="61173">MMLHSRLIRLAGEVAGPLTRCVLLGLLVTGAYLAQALLLAAGLAALFGGDTQHLVPLVAGLCAVIAVRAVLLVWRDVAGVAAGAEIRARIRDRLVAKLAELGPAYLTTARAGATQTALVDGVESLDAYYSRYLPQAVITVVVPIPLTAWLATVHPVAALVLAACVALTLGVPRLWDALLARRGSEHWDTYESLAADYLEAMQGMPTLKAFGAVGRARARLEARSAALYRATVRKMRVSLIDTGIADLLIQGGGATAVTLATWSFSRGGIGTWDLFWILLVSSECFRPVRDLARHWHAGYLGMSAVDGISALLDAQPAVPDTGRVDKRWTRPPRVEFDAVTFTYPGRERPAVQDVCLTLEPGETVALVGHSGSGKSTLVSLLLRHHDPQSGQIRVDGQDIRDLTLDSLRRGIAVVAQDTYLFHGTIADNLRLARPDASDAELVAAARAANAHEFIAALPQGYGTVLGERGNTLSGGQRQRLAIARALLADAPLLVLDEATSSVDARREAEIAEALARLRAGRTCLVIAHRLATVRDADRIVVLSDGRVVEVGDHARLLDRGGVYARLVAAQEVTA</sequence>
<feature type="domain" description="ABC transmembrane type-1" evidence="13">
    <location>
        <begin position="22"/>
        <end position="300"/>
    </location>
</feature>
<evidence type="ECO:0000259" key="12">
    <source>
        <dbReference type="PROSITE" id="PS50893"/>
    </source>
</evidence>
<feature type="transmembrane region" description="Helical" evidence="11">
    <location>
        <begin position="156"/>
        <end position="175"/>
    </location>
</feature>
<dbReference type="GO" id="GO:0140359">
    <property type="term" value="F:ABC-type transporter activity"/>
    <property type="evidence" value="ECO:0007669"/>
    <property type="project" value="InterPro"/>
</dbReference>
<dbReference type="InterPro" id="IPR039421">
    <property type="entry name" value="Type_1_exporter"/>
</dbReference>
<dbReference type="InterPro" id="IPR036640">
    <property type="entry name" value="ABC1_TM_sf"/>
</dbReference>
<dbReference type="SUPFAM" id="SSF90123">
    <property type="entry name" value="ABC transporter transmembrane region"/>
    <property type="match status" value="1"/>
</dbReference>
<evidence type="ECO:0000313" key="14">
    <source>
        <dbReference type="EMBL" id="KWX01009.1"/>
    </source>
</evidence>
<dbReference type="PROSITE" id="PS50929">
    <property type="entry name" value="ABC_TM1F"/>
    <property type="match status" value="1"/>
</dbReference>
<dbReference type="PANTHER" id="PTHR24221">
    <property type="entry name" value="ATP-BINDING CASSETTE SUB-FAMILY B"/>
    <property type="match status" value="1"/>
</dbReference>
<dbReference type="PROSITE" id="PS50893">
    <property type="entry name" value="ABC_TRANSPORTER_2"/>
    <property type="match status" value="1"/>
</dbReference>
<proteinExistence type="inferred from homology"/>
<keyword evidence="5 11" id="KW-0812">Transmembrane</keyword>
<dbReference type="GO" id="GO:0005886">
    <property type="term" value="C:plasma membrane"/>
    <property type="evidence" value="ECO:0007669"/>
    <property type="project" value="UniProtKB-SubCell"/>
</dbReference>
<keyword evidence="3" id="KW-1003">Cell membrane</keyword>
<accession>A0A132MT62</accession>
<evidence type="ECO:0000256" key="2">
    <source>
        <dbReference type="ARBA" id="ARBA00022448"/>
    </source>
</evidence>
<dbReference type="GO" id="GO:0005524">
    <property type="term" value="F:ATP binding"/>
    <property type="evidence" value="ECO:0007669"/>
    <property type="project" value="UniProtKB-KW"/>
</dbReference>
<feature type="transmembrane region" description="Helical" evidence="11">
    <location>
        <begin position="53"/>
        <end position="74"/>
    </location>
</feature>
<evidence type="ECO:0000256" key="8">
    <source>
        <dbReference type="ARBA" id="ARBA00022989"/>
    </source>
</evidence>
<keyword evidence="6" id="KW-0547">Nucleotide-binding</keyword>
<dbReference type="STRING" id="1469144.LI90_2037"/>
<dbReference type="SUPFAM" id="SSF52540">
    <property type="entry name" value="P-loop containing nucleoside triphosphate hydrolases"/>
    <property type="match status" value="1"/>
</dbReference>
<dbReference type="RefSeq" id="WP_066887083.1">
    <property type="nucleotide sequence ID" value="NZ_LAXD01000001.1"/>
</dbReference>
<keyword evidence="4" id="KW-0997">Cell inner membrane</keyword>
<dbReference type="InterPro" id="IPR003439">
    <property type="entry name" value="ABC_transporter-like_ATP-bd"/>
</dbReference>
<evidence type="ECO:0000256" key="4">
    <source>
        <dbReference type="ARBA" id="ARBA00022519"/>
    </source>
</evidence>
<evidence type="ECO:0000256" key="6">
    <source>
        <dbReference type="ARBA" id="ARBA00022741"/>
    </source>
</evidence>
<dbReference type="OrthoDB" id="9806127at2"/>
<keyword evidence="8 11" id="KW-1133">Transmembrane helix</keyword>
<reference evidence="15" key="1">
    <citation type="submission" date="2015-04" db="EMBL/GenBank/DDBJ databases">
        <title>Physiological reanalysis, assessment of diazotrophy, and genome sequences of multiple isolates of Streptomyces thermoautotrophicus.</title>
        <authorList>
            <person name="MacKellar D.C."/>
            <person name="Lieber L."/>
            <person name="Norman J."/>
            <person name="Bolger A."/>
            <person name="Tobin C."/>
            <person name="Murray J.W."/>
            <person name="Chang R."/>
            <person name="Ford T."/>
            <person name="Nguyen P.Q."/>
            <person name="Woodward J."/>
            <person name="Permingeat H."/>
            <person name="Joshi N.S."/>
            <person name="Silver P.A."/>
            <person name="Usadel B."/>
            <person name="Rutherford A.W."/>
            <person name="Friesen M."/>
            <person name="Prell J."/>
        </authorList>
    </citation>
    <scope>NUCLEOTIDE SEQUENCE [LARGE SCALE GENOMIC DNA]</scope>
    <source>
        <strain evidence="15">H1</strain>
    </source>
</reference>
<dbReference type="PROSITE" id="PS00211">
    <property type="entry name" value="ABC_TRANSPORTER_1"/>
    <property type="match status" value="1"/>
</dbReference>
<dbReference type="AlphaFoldDB" id="A0A132MT62"/>
<keyword evidence="15" id="KW-1185">Reference proteome</keyword>
<dbReference type="PANTHER" id="PTHR24221:SF646">
    <property type="entry name" value="HAEMOLYSIN SECRETION ATP-BINDING PROTEIN"/>
    <property type="match status" value="1"/>
</dbReference>
<evidence type="ECO:0000256" key="10">
    <source>
        <dbReference type="ARBA" id="ARBA00023455"/>
    </source>
</evidence>
<evidence type="ECO:0000259" key="13">
    <source>
        <dbReference type="PROSITE" id="PS50929"/>
    </source>
</evidence>
<dbReference type="FunFam" id="3.40.50.300:FF:000221">
    <property type="entry name" value="Multidrug ABC transporter ATP-binding protein"/>
    <property type="match status" value="1"/>
</dbReference>
<evidence type="ECO:0000313" key="15">
    <source>
        <dbReference type="Proteomes" id="UP000070188"/>
    </source>
</evidence>
<dbReference type="Gene3D" id="3.40.50.300">
    <property type="entry name" value="P-loop containing nucleotide triphosphate hydrolases"/>
    <property type="match status" value="1"/>
</dbReference>
<keyword evidence="7" id="KW-0067">ATP-binding</keyword>
<dbReference type="InterPro" id="IPR011527">
    <property type="entry name" value="ABC1_TM_dom"/>
</dbReference>
<dbReference type="Proteomes" id="UP000070188">
    <property type="component" value="Unassembled WGS sequence"/>
</dbReference>
<dbReference type="Pfam" id="PF00005">
    <property type="entry name" value="ABC_tran"/>
    <property type="match status" value="1"/>
</dbReference>
<protein>
    <submittedName>
        <fullName evidence="14">Putative ABC transporter ATPase and permease component</fullName>
    </submittedName>
</protein>
<gene>
    <name evidence="14" type="ORF">LI90_2037</name>
</gene>
<dbReference type="Pfam" id="PF00664">
    <property type="entry name" value="ABC_membrane"/>
    <property type="match status" value="1"/>
</dbReference>
<dbReference type="GO" id="GO:0034040">
    <property type="term" value="F:ATPase-coupled lipid transmembrane transporter activity"/>
    <property type="evidence" value="ECO:0007669"/>
    <property type="project" value="TreeGrafter"/>
</dbReference>
<dbReference type="SMART" id="SM00382">
    <property type="entry name" value="AAA"/>
    <property type="match status" value="1"/>
</dbReference>
<dbReference type="InterPro" id="IPR027417">
    <property type="entry name" value="P-loop_NTPase"/>
</dbReference>
<dbReference type="GO" id="GO:0016887">
    <property type="term" value="F:ATP hydrolysis activity"/>
    <property type="evidence" value="ECO:0007669"/>
    <property type="project" value="InterPro"/>
</dbReference>
<organism evidence="14 15">
    <name type="scientific">Carbonactinospora thermoautotrophica</name>
    <dbReference type="NCBI Taxonomy" id="1469144"/>
    <lineage>
        <taxon>Bacteria</taxon>
        <taxon>Bacillati</taxon>
        <taxon>Actinomycetota</taxon>
        <taxon>Actinomycetes</taxon>
        <taxon>Kitasatosporales</taxon>
        <taxon>Carbonactinosporaceae</taxon>
        <taxon>Carbonactinospora</taxon>
    </lineage>
</organism>
<dbReference type="InterPro" id="IPR017871">
    <property type="entry name" value="ABC_transporter-like_CS"/>
</dbReference>
<name>A0A132MT62_9ACTN</name>
<comment type="caution">
    <text evidence="14">The sequence shown here is derived from an EMBL/GenBank/DDBJ whole genome shotgun (WGS) entry which is preliminary data.</text>
</comment>
<comment type="similarity">
    <text evidence="10">Belongs to the ABC transporter superfamily. Siderophore-Fe(3+) uptake transporter (SIUT) (TC 3.A.1.21) family.</text>
</comment>
<dbReference type="Gene3D" id="1.20.1560.10">
    <property type="entry name" value="ABC transporter type 1, transmembrane domain"/>
    <property type="match status" value="1"/>
</dbReference>
<evidence type="ECO:0000256" key="11">
    <source>
        <dbReference type="SAM" id="Phobius"/>
    </source>
</evidence>
<evidence type="ECO:0000256" key="3">
    <source>
        <dbReference type="ARBA" id="ARBA00022475"/>
    </source>
</evidence>
<comment type="subcellular location">
    <subcellularLocation>
        <location evidence="1">Cell inner membrane</location>
        <topology evidence="1">Multi-pass membrane protein</topology>
    </subcellularLocation>
</comment>